<dbReference type="GO" id="GO:0005093">
    <property type="term" value="F:Rab GDP-dissociation inhibitor activity"/>
    <property type="evidence" value="ECO:0007669"/>
    <property type="project" value="InterPro"/>
</dbReference>
<evidence type="ECO:0000256" key="2">
    <source>
        <dbReference type="RuleBase" id="RU363124"/>
    </source>
</evidence>
<dbReference type="AlphaFoldDB" id="A0A7S1A0E5"/>
<dbReference type="PRINTS" id="PR00892">
    <property type="entry name" value="RABGDI"/>
</dbReference>
<dbReference type="InterPro" id="IPR018203">
    <property type="entry name" value="GDP_dissociation_inhibitor"/>
</dbReference>
<dbReference type="GO" id="GO:0016192">
    <property type="term" value="P:vesicle-mediated transport"/>
    <property type="evidence" value="ECO:0007669"/>
    <property type="project" value="TreeGrafter"/>
</dbReference>
<dbReference type="SUPFAM" id="SSF54373">
    <property type="entry name" value="FAD-linked reductases, C-terminal domain"/>
    <property type="match status" value="1"/>
</dbReference>
<dbReference type="PANTHER" id="PTHR11787">
    <property type="entry name" value="RAB GDP-DISSOCIATION INHIBITOR"/>
    <property type="match status" value="1"/>
</dbReference>
<proteinExistence type="inferred from homology"/>
<dbReference type="EMBL" id="HBFQ01018471">
    <property type="protein sequence ID" value="CAD8838562.1"/>
    <property type="molecule type" value="Transcribed_RNA"/>
</dbReference>
<sequence length="455" mass="50147">MDEEYDVIVCGTGLKECILSGLLSTHGKKVLHLDRNGYYGGDCASLNITTLWEKFRPGQKPPAELGANREWNVDLIPKFIMAAGDLVKILLKTKVSRYLEWKSCEGSYVYLHTEGGLFSKERHIHKVPATAQDGMMSGLMGLMEKPRFINFVQFVMAWDESNPETLQGLDPRRHTMQQVYDKFGLAEATTDFIGHAVALQPNDEYLSQACGPTIANCQLYLNSVMQYGGSPFIYPIYGLGGLPEGFSRLSAIHRGTYMLNKPVDGFEFGDDGKVVGVRSGDEVARAPMVICDPSYAGPSKSRLVGNIIRTICILGAPIPDAKNKDGGPATSCQIIIPQKQLKRKNDVYVMMTSWAHCIAAKDKYVAIVSTVAETADPETEIKPALALLGPILETFTQVSEIRYPVDDGVADQVFVSSTYDPTSHFEEASKEVLQMWKTITGTDLDLTDLPDPNED</sequence>
<gene>
    <name evidence="3" type="ORF">NSCI0253_LOCUS12910</name>
</gene>
<dbReference type="Pfam" id="PF00996">
    <property type="entry name" value="GDI"/>
    <property type="match status" value="1"/>
</dbReference>
<dbReference type="GO" id="GO:0015031">
    <property type="term" value="P:protein transport"/>
    <property type="evidence" value="ECO:0007669"/>
    <property type="project" value="InterPro"/>
</dbReference>
<reference evidence="3" key="1">
    <citation type="submission" date="2021-01" db="EMBL/GenBank/DDBJ databases">
        <authorList>
            <person name="Corre E."/>
            <person name="Pelletier E."/>
            <person name="Niang G."/>
            <person name="Scheremetjew M."/>
            <person name="Finn R."/>
            <person name="Kale V."/>
            <person name="Holt S."/>
            <person name="Cochrane G."/>
            <person name="Meng A."/>
            <person name="Brown T."/>
            <person name="Cohen L."/>
        </authorList>
    </citation>
    <scope>NUCLEOTIDE SEQUENCE</scope>
</reference>
<dbReference type="PRINTS" id="PR00891">
    <property type="entry name" value="RABGDIREP"/>
</dbReference>
<dbReference type="FunFam" id="1.10.405.10:FF:000011">
    <property type="entry name" value="Rab GDP dissociation inhibitor"/>
    <property type="match status" value="1"/>
</dbReference>
<organism evidence="3">
    <name type="scientific">Noctiluca scintillans</name>
    <name type="common">Sea sparkle</name>
    <name type="synonym">Red tide dinoflagellate</name>
    <dbReference type="NCBI Taxonomy" id="2966"/>
    <lineage>
        <taxon>Eukaryota</taxon>
        <taxon>Sar</taxon>
        <taxon>Alveolata</taxon>
        <taxon>Dinophyceae</taxon>
        <taxon>Noctilucales</taxon>
        <taxon>Noctilucaceae</taxon>
        <taxon>Noctiluca</taxon>
    </lineage>
</organism>
<dbReference type="GO" id="GO:0005737">
    <property type="term" value="C:cytoplasm"/>
    <property type="evidence" value="ECO:0007669"/>
    <property type="project" value="TreeGrafter"/>
</dbReference>
<evidence type="ECO:0000256" key="1">
    <source>
        <dbReference type="ARBA" id="ARBA00005593"/>
    </source>
</evidence>
<comment type="similarity">
    <text evidence="1 2">Belongs to the Rab GDI family.</text>
</comment>
<dbReference type="SUPFAM" id="SSF51905">
    <property type="entry name" value="FAD/NAD(P)-binding domain"/>
    <property type="match status" value="2"/>
</dbReference>
<dbReference type="InterPro" id="IPR036188">
    <property type="entry name" value="FAD/NAD-bd_sf"/>
</dbReference>
<accession>A0A7S1A0E5</accession>
<dbReference type="GO" id="GO:0007264">
    <property type="term" value="P:small GTPase-mediated signal transduction"/>
    <property type="evidence" value="ECO:0007669"/>
    <property type="project" value="InterPro"/>
</dbReference>
<dbReference type="Gene3D" id="1.10.405.10">
    <property type="entry name" value="Guanine Nucleotide Dissociation Inhibitor, domain 1"/>
    <property type="match status" value="1"/>
</dbReference>
<dbReference type="PANTHER" id="PTHR11787:SF8">
    <property type="entry name" value="RAB GDP DISSOCIATION INHIBITOR"/>
    <property type="match status" value="1"/>
</dbReference>
<protein>
    <recommendedName>
        <fullName evidence="2">Rab GDP dissociation inhibitor</fullName>
    </recommendedName>
</protein>
<name>A0A7S1A0E5_NOCSC</name>
<dbReference type="InterPro" id="IPR000806">
    <property type="entry name" value="RabGDI"/>
</dbReference>
<dbReference type="Gene3D" id="3.30.519.10">
    <property type="entry name" value="Guanine Nucleotide Dissociation Inhibitor, domain 2"/>
    <property type="match status" value="1"/>
</dbReference>
<dbReference type="Gene3D" id="3.50.50.60">
    <property type="entry name" value="FAD/NAD(P)-binding domain"/>
    <property type="match status" value="1"/>
</dbReference>
<evidence type="ECO:0000313" key="3">
    <source>
        <dbReference type="EMBL" id="CAD8838562.1"/>
    </source>
</evidence>